<sequence length="456" mass="50565">MSLIFLIVLALAVAAGVAVATILLGNRHTRGAMQFVAVGLILLVGAIVVWSFAVVPSHVEEPVASTPYSEHQYALQENQARHFDQLAEQYEHHSDPDIQQLAQEYHEKAANVRHQLSGHSSYSVTSSYRTSTWLGLFSPAILIVFLVIVFLLFKHAGPAVGFAALALPVVLLFFSYSSVQRHTTQRYPQSQSSDPYVPTWSPGEIQPPMFDEGRSVDVSLLEPVAEVHPAVAEVQDAAEFATIASTSAETVVADTAETAEAPSDDEPAPATPVEEIPDWVRQPPKSVPNVHRQVVQSDWYGTPAECLAKLENGPIEQLVEAYIRELAIEESRRSYVSVPRLERLGITKRYIRENLIKEQFYETKDFEHQPNMKNLHVLLEYDSRTTDDLLSRWRTYARQDSMEAVGMGMAGVLLCLAGVLGLVKLDTYTKGYYTKRLFIGVPAAIIGIGFLIAMFN</sequence>
<organism evidence="2 3">
    <name type="scientific">Aeoliella straminimaris</name>
    <dbReference type="NCBI Taxonomy" id="2954799"/>
    <lineage>
        <taxon>Bacteria</taxon>
        <taxon>Pseudomonadati</taxon>
        <taxon>Planctomycetota</taxon>
        <taxon>Planctomycetia</taxon>
        <taxon>Pirellulales</taxon>
        <taxon>Lacipirellulaceae</taxon>
        <taxon>Aeoliella</taxon>
    </lineage>
</organism>
<dbReference type="EMBL" id="JAMXLR010000048">
    <property type="protein sequence ID" value="MCO6044969.1"/>
    <property type="molecule type" value="Genomic_DNA"/>
</dbReference>
<keyword evidence="1" id="KW-0812">Transmembrane</keyword>
<keyword evidence="1" id="KW-0472">Membrane</keyword>
<evidence type="ECO:0000313" key="2">
    <source>
        <dbReference type="EMBL" id="MCO6044969.1"/>
    </source>
</evidence>
<proteinExistence type="predicted"/>
<reference evidence="2" key="1">
    <citation type="submission" date="2022-06" db="EMBL/GenBank/DDBJ databases">
        <title>Aeoliella straminimaris, a novel planctomycete from sediments.</title>
        <authorList>
            <person name="Vitorino I.R."/>
            <person name="Lage O.M."/>
        </authorList>
    </citation>
    <scope>NUCLEOTIDE SEQUENCE</scope>
    <source>
        <strain evidence="2">ICT_H6.2</strain>
    </source>
</reference>
<keyword evidence="1" id="KW-1133">Transmembrane helix</keyword>
<keyword evidence="3" id="KW-1185">Reference proteome</keyword>
<feature type="transmembrane region" description="Helical" evidence="1">
    <location>
        <begin position="404"/>
        <end position="425"/>
    </location>
</feature>
<name>A0A9X2JJG8_9BACT</name>
<feature type="transmembrane region" description="Helical" evidence="1">
    <location>
        <begin position="36"/>
        <end position="55"/>
    </location>
</feature>
<comment type="caution">
    <text evidence="2">The sequence shown here is derived from an EMBL/GenBank/DDBJ whole genome shotgun (WGS) entry which is preliminary data.</text>
</comment>
<accession>A0A9X2JJG8</accession>
<evidence type="ECO:0000313" key="3">
    <source>
        <dbReference type="Proteomes" id="UP001155241"/>
    </source>
</evidence>
<dbReference type="RefSeq" id="WP_252853082.1">
    <property type="nucleotide sequence ID" value="NZ_JAMXLR010000048.1"/>
</dbReference>
<feature type="transmembrane region" description="Helical" evidence="1">
    <location>
        <begin position="133"/>
        <end position="153"/>
    </location>
</feature>
<feature type="transmembrane region" description="Helical" evidence="1">
    <location>
        <begin position="437"/>
        <end position="455"/>
    </location>
</feature>
<protein>
    <submittedName>
        <fullName evidence="2">Uncharacterized protein</fullName>
    </submittedName>
</protein>
<evidence type="ECO:0000256" key="1">
    <source>
        <dbReference type="SAM" id="Phobius"/>
    </source>
</evidence>
<gene>
    <name evidence="2" type="ORF">NG895_13750</name>
</gene>
<dbReference type="AlphaFoldDB" id="A0A9X2JJG8"/>
<dbReference type="Proteomes" id="UP001155241">
    <property type="component" value="Unassembled WGS sequence"/>
</dbReference>
<feature type="transmembrane region" description="Helical" evidence="1">
    <location>
        <begin position="159"/>
        <end position="179"/>
    </location>
</feature>